<feature type="compositionally biased region" description="Polar residues" evidence="1">
    <location>
        <begin position="816"/>
        <end position="827"/>
    </location>
</feature>
<feature type="compositionally biased region" description="Basic and acidic residues" evidence="1">
    <location>
        <begin position="456"/>
        <end position="469"/>
    </location>
</feature>
<feature type="compositionally biased region" description="Basic and acidic residues" evidence="1">
    <location>
        <begin position="830"/>
        <end position="841"/>
    </location>
</feature>
<name>A0A5M8PPN6_9LECA</name>
<feature type="compositionally biased region" description="Polar residues" evidence="1">
    <location>
        <begin position="440"/>
        <end position="454"/>
    </location>
</feature>
<feature type="compositionally biased region" description="Basic and acidic residues" evidence="1">
    <location>
        <begin position="737"/>
        <end position="757"/>
    </location>
</feature>
<comment type="caution">
    <text evidence="2">The sequence shown here is derived from an EMBL/GenBank/DDBJ whole genome shotgun (WGS) entry which is preliminary data.</text>
</comment>
<feature type="region of interest" description="Disordered" evidence="1">
    <location>
        <begin position="311"/>
        <end position="339"/>
    </location>
</feature>
<feature type="compositionally biased region" description="Basic and acidic residues" evidence="1">
    <location>
        <begin position="514"/>
        <end position="527"/>
    </location>
</feature>
<dbReference type="PANTHER" id="PTHR48125">
    <property type="entry name" value="LP07818P1"/>
    <property type="match status" value="1"/>
</dbReference>
<accession>A0A5M8PPN6</accession>
<evidence type="ECO:0000313" key="3">
    <source>
        <dbReference type="Proteomes" id="UP000324767"/>
    </source>
</evidence>
<dbReference type="EMBL" id="VXIT01000008">
    <property type="protein sequence ID" value="KAA6410894.1"/>
    <property type="molecule type" value="Genomic_DNA"/>
</dbReference>
<evidence type="ECO:0000313" key="2">
    <source>
        <dbReference type="EMBL" id="KAA6410894.1"/>
    </source>
</evidence>
<protein>
    <submittedName>
        <fullName evidence="2">Uncharacterized protein</fullName>
    </submittedName>
</protein>
<feature type="compositionally biased region" description="Acidic residues" evidence="1">
    <location>
        <begin position="124"/>
        <end position="150"/>
    </location>
</feature>
<evidence type="ECO:0000256" key="1">
    <source>
        <dbReference type="SAM" id="MobiDB-lite"/>
    </source>
</evidence>
<feature type="compositionally biased region" description="Low complexity" evidence="1">
    <location>
        <begin position="782"/>
        <end position="803"/>
    </location>
</feature>
<feature type="compositionally biased region" description="Basic and acidic residues" evidence="1">
    <location>
        <begin position="534"/>
        <end position="556"/>
    </location>
</feature>
<dbReference type="OrthoDB" id="5431436at2759"/>
<dbReference type="Proteomes" id="UP000324767">
    <property type="component" value="Unassembled WGS sequence"/>
</dbReference>
<feature type="compositionally biased region" description="Acidic residues" evidence="1">
    <location>
        <begin position="616"/>
        <end position="626"/>
    </location>
</feature>
<dbReference type="PANTHER" id="PTHR48125:SF10">
    <property type="entry name" value="OS12G0136300 PROTEIN"/>
    <property type="match status" value="1"/>
</dbReference>
<feature type="compositionally biased region" description="Basic and acidic residues" evidence="1">
    <location>
        <begin position="234"/>
        <end position="244"/>
    </location>
</feature>
<organism evidence="2 3">
    <name type="scientific">Lasallia pustulata</name>
    <dbReference type="NCBI Taxonomy" id="136370"/>
    <lineage>
        <taxon>Eukaryota</taxon>
        <taxon>Fungi</taxon>
        <taxon>Dikarya</taxon>
        <taxon>Ascomycota</taxon>
        <taxon>Pezizomycotina</taxon>
        <taxon>Lecanoromycetes</taxon>
        <taxon>OSLEUM clade</taxon>
        <taxon>Umbilicariomycetidae</taxon>
        <taxon>Umbilicariales</taxon>
        <taxon>Umbilicariaceae</taxon>
        <taxon>Lasallia</taxon>
    </lineage>
</organism>
<feature type="region of interest" description="Disordered" evidence="1">
    <location>
        <begin position="99"/>
        <end position="285"/>
    </location>
</feature>
<reference evidence="2 3" key="1">
    <citation type="submission" date="2019-09" db="EMBL/GenBank/DDBJ databases">
        <title>The hologenome of the rock-dwelling lichen Lasallia pustulata.</title>
        <authorList>
            <person name="Greshake Tzovaras B."/>
            <person name="Segers F."/>
            <person name="Bicker A."/>
            <person name="Dal Grande F."/>
            <person name="Otte J."/>
            <person name="Hankeln T."/>
            <person name="Schmitt I."/>
            <person name="Ebersberger I."/>
        </authorList>
    </citation>
    <scope>NUCLEOTIDE SEQUENCE [LARGE SCALE GENOMIC DNA]</scope>
    <source>
        <strain evidence="2">A1-1</strain>
    </source>
</reference>
<dbReference type="AlphaFoldDB" id="A0A5M8PPN6"/>
<feature type="compositionally biased region" description="Basic and acidic residues" evidence="1">
    <location>
        <begin position="694"/>
        <end position="719"/>
    </location>
</feature>
<feature type="compositionally biased region" description="Acidic residues" evidence="1">
    <location>
        <begin position="214"/>
        <end position="233"/>
    </location>
</feature>
<sequence>MAEEAKEAERKALFLLNSVGEDVKIKALDMLRAISGGQKPVLPEREGGDQVYYNRRGQVEVETALYRGPNMSQAAKKKAYGPQVIPMLPAELAWYGHKKGMPEPRREIPITRRRAHGPSTHGSDEDDGHDDDGDDNDGDDGDDDDGDDDDIPRIRRRRRLTSTPPGSAVRSPTQSAPGPPKVMYAKKTGTPHRRPSSPNAQGRAHGPSTLRSDDDNDGEFEPDFSTDDDDGDDKPDFNFDEPRTRCRRRSTSTPPDSAVRSQTQSEPGRPKTKYAKKTDTSDIRTLRPRQAQMWRPQELNEQIRRDITRRQEKERAEAEVGYLVPNTGSGKQRSTEAPRTFEIDDDEISSDQYAEAEWNRAIAQREWKPRTKTILRKNVSSGVAGFNARKRSAATEASSYPTAAAPVDRESTQRSHPRTPAAQTSRDLRSARGAPIKAGTDQTTMKAGEDQTTMEAAKESEVPRTRRDVPPVAKKPGKDQTTMEAAKESKVPRTRRDVPPVTKKPGKYQTTMEAAKESEVPRTRRDVPPVAKKPGKDRTTMEAAKESEIPRTRRDVPPVAKKPGKDQTTMEPAKESEVLRRRRDVPPVAKKPKSVKEESDEDTIFLPGLRDLVIFTDDEKEDDDDERIYGHGDSNLRTTAARSSRPKRLNALLSSPSQPSPSQSPRKKRAKKPKDAEIRASLRPANQPPPKLEFTPREVKKLGLEGVAKLEKGKMDPSFDKNAPGYSEFFRHSRYINRTDEGRPSPKKVVHPEHMKSADFYYPGEIPIKQSTPPPPPPPAQQRPQQQHMTPPQAPRRQQQQPEQQRRSMAPAPPRHSQQQRRGTSAVHQPGREQVEARDNEYGMGSNEAPPQASAGPQNPTSRGTPGWASSEWMDMARGMGEEDLVKKFLKKKD</sequence>
<feature type="compositionally biased region" description="Low complexity" evidence="1">
    <location>
        <begin position="651"/>
        <end position="664"/>
    </location>
</feature>
<feature type="compositionally biased region" description="Basic and acidic residues" evidence="1">
    <location>
        <begin position="100"/>
        <end position="110"/>
    </location>
</feature>
<feature type="compositionally biased region" description="Basic and acidic residues" evidence="1">
    <location>
        <begin position="276"/>
        <end position="285"/>
    </location>
</feature>
<gene>
    <name evidence="2" type="ORF">FRX48_05204</name>
</gene>
<feature type="compositionally biased region" description="Basic and acidic residues" evidence="1">
    <location>
        <begin position="485"/>
        <end position="498"/>
    </location>
</feature>
<feature type="region of interest" description="Disordered" evidence="1">
    <location>
        <begin position="386"/>
        <end position="876"/>
    </location>
</feature>
<feature type="compositionally biased region" description="Pro residues" evidence="1">
    <location>
        <begin position="772"/>
        <end position="781"/>
    </location>
</feature>
<feature type="compositionally biased region" description="Polar residues" evidence="1">
    <location>
        <begin position="855"/>
        <end position="864"/>
    </location>
</feature>
<proteinExistence type="predicted"/>
<feature type="compositionally biased region" description="Polar residues" evidence="1">
    <location>
        <begin position="161"/>
        <end position="176"/>
    </location>
</feature>